<organism evidence="1 2">
    <name type="scientific">Spongiactinospora gelatinilytica</name>
    <dbReference type="NCBI Taxonomy" id="2666298"/>
    <lineage>
        <taxon>Bacteria</taxon>
        <taxon>Bacillati</taxon>
        <taxon>Actinomycetota</taxon>
        <taxon>Actinomycetes</taxon>
        <taxon>Streptosporangiales</taxon>
        <taxon>Streptosporangiaceae</taxon>
        <taxon>Spongiactinospora</taxon>
    </lineage>
</organism>
<accession>A0A2W2HTL2</accession>
<dbReference type="Pfam" id="PF05138">
    <property type="entry name" value="PaaA_PaaC"/>
    <property type="match status" value="1"/>
</dbReference>
<dbReference type="Proteomes" id="UP000248544">
    <property type="component" value="Unassembled WGS sequence"/>
</dbReference>
<dbReference type="AlphaFoldDB" id="A0A2W2HTL2"/>
<dbReference type="NCBIfam" id="TIGR02158">
    <property type="entry name" value="PA_CoA_Oxy3"/>
    <property type="match status" value="1"/>
</dbReference>
<dbReference type="EMBL" id="POUA01000023">
    <property type="protein sequence ID" value="PZG54010.1"/>
    <property type="molecule type" value="Genomic_DNA"/>
</dbReference>
<dbReference type="PANTHER" id="PTHR30458:SF0">
    <property type="entry name" value="1,2-PHENYLACETYL-COA EPOXIDASE, SUBUNIT C"/>
    <property type="match status" value="1"/>
</dbReference>
<name>A0A2W2HTL2_9ACTN</name>
<evidence type="ECO:0000313" key="1">
    <source>
        <dbReference type="EMBL" id="PZG54010.1"/>
    </source>
</evidence>
<reference evidence="1 2" key="1">
    <citation type="submission" date="2018-01" db="EMBL/GenBank/DDBJ databases">
        <title>Draft genome sequence of Sphaerisporangium sp. 7K107.</title>
        <authorList>
            <person name="Sahin N."/>
            <person name="Saygin H."/>
            <person name="Ay H."/>
        </authorList>
    </citation>
    <scope>NUCLEOTIDE SEQUENCE [LARGE SCALE GENOMIC DNA]</scope>
    <source>
        <strain evidence="1 2">7K107</strain>
    </source>
</reference>
<comment type="caution">
    <text evidence="1">The sequence shown here is derived from an EMBL/GenBank/DDBJ whole genome shotgun (WGS) entry which is preliminary data.</text>
</comment>
<dbReference type="RefSeq" id="WP_111165909.1">
    <property type="nucleotide sequence ID" value="NZ_POUA01000023.1"/>
</dbReference>
<keyword evidence="2" id="KW-1185">Reference proteome</keyword>
<gene>
    <name evidence="1" type="primary">paaI</name>
    <name evidence="1" type="ORF">C1I98_05125</name>
</gene>
<evidence type="ECO:0000313" key="2">
    <source>
        <dbReference type="Proteomes" id="UP000248544"/>
    </source>
</evidence>
<dbReference type="InterPro" id="IPR011882">
    <property type="entry name" value="PaaC"/>
</dbReference>
<sequence>MTSLTSESTESVESADLAAYCLMLGDDALIMSHRLQEWCARAPEIEEEVALANIALDLLGQARLLLTMAGEAEGAGRDEDRLAFFREAAEFRNVRFTETTGDFAVAMTGLLVFATWRLAVFGGLTRSRDAGLAAVAKKAVKELAYHRDHAAQWVVRLGDGTDVSHRRAQLAWDSILAGAAELLHAHPVELRMAAAGIGVDPATARPELEQVLAQVAAAATLRHRQLPEPPRGGTGRYGEHSAAMPALLGELQSVARAHPEATW</sequence>
<proteinExistence type="predicted"/>
<dbReference type="InterPro" id="IPR012347">
    <property type="entry name" value="Ferritin-like"/>
</dbReference>
<dbReference type="Gene3D" id="1.20.1260.10">
    <property type="match status" value="1"/>
</dbReference>
<protein>
    <submittedName>
        <fullName evidence="1">Phenylacetate-CoA oxygenase subunit PaaI</fullName>
    </submittedName>
</protein>
<dbReference type="InterPro" id="IPR052703">
    <property type="entry name" value="Aromatic_CoA_ox/epox"/>
</dbReference>
<dbReference type="InterPro" id="IPR009078">
    <property type="entry name" value="Ferritin-like_SF"/>
</dbReference>
<dbReference type="SUPFAM" id="SSF47240">
    <property type="entry name" value="Ferritin-like"/>
    <property type="match status" value="1"/>
</dbReference>
<dbReference type="PANTHER" id="PTHR30458">
    <property type="entry name" value="PHENYLACETIC ACID DEGRADATION PROTEIN PAA"/>
    <property type="match status" value="1"/>
</dbReference>
<dbReference type="GO" id="GO:0010124">
    <property type="term" value="P:phenylacetate catabolic process"/>
    <property type="evidence" value="ECO:0007669"/>
    <property type="project" value="InterPro"/>
</dbReference>
<dbReference type="InterPro" id="IPR007814">
    <property type="entry name" value="PaaA_PaaC"/>
</dbReference>
<dbReference type="GO" id="GO:0005829">
    <property type="term" value="C:cytosol"/>
    <property type="evidence" value="ECO:0007669"/>
    <property type="project" value="TreeGrafter"/>
</dbReference>